<keyword evidence="4 6" id="KW-0472">Membrane</keyword>
<keyword evidence="2 6" id="KW-0812">Transmembrane</keyword>
<dbReference type="GO" id="GO:0046677">
    <property type="term" value="P:response to antibiotic"/>
    <property type="evidence" value="ECO:0007669"/>
    <property type="project" value="UniProtKB-KW"/>
</dbReference>
<evidence type="ECO:0000256" key="2">
    <source>
        <dbReference type="ARBA" id="ARBA00022692"/>
    </source>
</evidence>
<comment type="subcellular location">
    <subcellularLocation>
        <location evidence="6">Cell membrane</location>
        <topology evidence="6">Multi-pass membrane protein</topology>
    </subcellularLocation>
    <subcellularLocation>
        <location evidence="1">Membrane</location>
        <topology evidence="1">Multi-pass membrane protein</topology>
    </subcellularLocation>
</comment>
<evidence type="ECO:0000256" key="4">
    <source>
        <dbReference type="ARBA" id="ARBA00023136"/>
    </source>
</evidence>
<dbReference type="PROSITE" id="PS51012">
    <property type="entry name" value="ABC_TM2"/>
    <property type="match status" value="1"/>
</dbReference>
<keyword evidence="6" id="KW-1003">Cell membrane</keyword>
<feature type="transmembrane region" description="Helical" evidence="6">
    <location>
        <begin position="46"/>
        <end position="65"/>
    </location>
</feature>
<evidence type="ECO:0000256" key="1">
    <source>
        <dbReference type="ARBA" id="ARBA00004141"/>
    </source>
</evidence>
<dbReference type="InterPro" id="IPR000412">
    <property type="entry name" value="ABC_2_transport"/>
</dbReference>
<reference evidence="8 9" key="1">
    <citation type="submission" date="2016-11" db="EMBL/GenBank/DDBJ databases">
        <authorList>
            <person name="Jaros S."/>
            <person name="Januszkiewicz K."/>
            <person name="Wedrychowicz H."/>
        </authorList>
    </citation>
    <scope>NUCLEOTIDE SEQUENCE [LARGE SCALE GENOMIC DNA]</scope>
    <source>
        <strain evidence="8 9">DSM 44523</strain>
    </source>
</reference>
<feature type="transmembrane region" description="Helical" evidence="6">
    <location>
        <begin position="249"/>
        <end position="271"/>
    </location>
</feature>
<dbReference type="Pfam" id="PF01061">
    <property type="entry name" value="ABC2_membrane"/>
    <property type="match status" value="1"/>
</dbReference>
<organism evidence="8 9">
    <name type="scientific">Streptoalloteichus hindustanus</name>
    <dbReference type="NCBI Taxonomy" id="2017"/>
    <lineage>
        <taxon>Bacteria</taxon>
        <taxon>Bacillati</taxon>
        <taxon>Actinomycetota</taxon>
        <taxon>Actinomycetes</taxon>
        <taxon>Pseudonocardiales</taxon>
        <taxon>Pseudonocardiaceae</taxon>
        <taxon>Streptoalloteichus</taxon>
    </lineage>
</organism>
<dbReference type="PIRSF" id="PIRSF006648">
    <property type="entry name" value="DrrB"/>
    <property type="match status" value="1"/>
</dbReference>
<feature type="transmembrane region" description="Helical" evidence="6">
    <location>
        <begin position="197"/>
        <end position="216"/>
    </location>
</feature>
<dbReference type="OrthoDB" id="3486889at2"/>
<comment type="similarity">
    <text evidence="6">Belongs to the ABC-2 integral membrane protein family.</text>
</comment>
<proteinExistence type="inferred from homology"/>
<accession>A0A1M5NJI7</accession>
<dbReference type="GO" id="GO:0140359">
    <property type="term" value="F:ABC-type transporter activity"/>
    <property type="evidence" value="ECO:0007669"/>
    <property type="project" value="InterPro"/>
</dbReference>
<dbReference type="AlphaFoldDB" id="A0A1M5NJI7"/>
<sequence>MSTVTAERPTVRTAESGGAGWQGSSVFTQVMVFAGRSLRALREPRLLIMSLIQPFVMLVLFSQVFRGIANGPGFPAGANYIDYLMPAILVTTSTQSAMGAGAGLANDLRNGVLGRFRAMPVRLVSVLVGRSLYDLVRNTLQLGILLVAAAALFGFAPAGGVVGTLCALALALFVGWGVSWVLIALASWLRNVEVMQMVGFIAMFPLMFASSAFVPVGGMPEWLQAVARVNPLTYAVDASRGLAFGSATASSVVGALVTSAALALVGGALAARGIRRP</sequence>
<evidence type="ECO:0000259" key="7">
    <source>
        <dbReference type="PROSITE" id="PS51012"/>
    </source>
</evidence>
<keyword evidence="9" id="KW-1185">Reference proteome</keyword>
<dbReference type="GO" id="GO:0043190">
    <property type="term" value="C:ATP-binding cassette (ABC) transporter complex"/>
    <property type="evidence" value="ECO:0007669"/>
    <property type="project" value="InterPro"/>
</dbReference>
<keyword evidence="3 6" id="KW-1133">Transmembrane helix</keyword>
<name>A0A1M5NJI7_STRHI</name>
<evidence type="ECO:0000256" key="6">
    <source>
        <dbReference type="RuleBase" id="RU361157"/>
    </source>
</evidence>
<dbReference type="InterPro" id="IPR047817">
    <property type="entry name" value="ABC2_TM_bact-type"/>
</dbReference>
<dbReference type="RefSeq" id="WP_073489665.1">
    <property type="nucleotide sequence ID" value="NZ_FQVN01000016.1"/>
</dbReference>
<evidence type="ECO:0000313" key="8">
    <source>
        <dbReference type="EMBL" id="SHG89754.1"/>
    </source>
</evidence>
<dbReference type="EMBL" id="FQVN01000016">
    <property type="protein sequence ID" value="SHG89754.1"/>
    <property type="molecule type" value="Genomic_DNA"/>
</dbReference>
<dbReference type="Proteomes" id="UP000184501">
    <property type="component" value="Unassembled WGS sequence"/>
</dbReference>
<protein>
    <recommendedName>
        <fullName evidence="6">Transport permease protein</fullName>
    </recommendedName>
</protein>
<evidence type="ECO:0000256" key="5">
    <source>
        <dbReference type="ARBA" id="ARBA00023251"/>
    </source>
</evidence>
<feature type="transmembrane region" description="Helical" evidence="6">
    <location>
        <begin position="139"/>
        <end position="156"/>
    </location>
</feature>
<dbReference type="PANTHER" id="PTHR43229">
    <property type="entry name" value="NODULATION PROTEIN J"/>
    <property type="match status" value="1"/>
</dbReference>
<dbReference type="InterPro" id="IPR013525">
    <property type="entry name" value="ABC2_TM"/>
</dbReference>
<dbReference type="InterPro" id="IPR051784">
    <property type="entry name" value="Nod_factor_ABC_transporter"/>
</dbReference>
<dbReference type="STRING" id="2017.SAMN05444320_11614"/>
<keyword evidence="5" id="KW-0046">Antibiotic resistance</keyword>
<evidence type="ECO:0000256" key="3">
    <source>
        <dbReference type="ARBA" id="ARBA00022989"/>
    </source>
</evidence>
<feature type="transmembrane region" description="Helical" evidence="6">
    <location>
        <begin position="162"/>
        <end position="185"/>
    </location>
</feature>
<feature type="transmembrane region" description="Helical" evidence="6">
    <location>
        <begin position="85"/>
        <end position="105"/>
    </location>
</feature>
<keyword evidence="6" id="KW-0813">Transport</keyword>
<gene>
    <name evidence="8" type="ORF">SAMN05444320_11614</name>
</gene>
<evidence type="ECO:0000313" key="9">
    <source>
        <dbReference type="Proteomes" id="UP000184501"/>
    </source>
</evidence>
<feature type="domain" description="ABC transmembrane type-2" evidence="7">
    <location>
        <begin position="45"/>
        <end position="277"/>
    </location>
</feature>
<dbReference type="PANTHER" id="PTHR43229:SF2">
    <property type="entry name" value="NODULATION PROTEIN J"/>
    <property type="match status" value="1"/>
</dbReference>